<evidence type="ECO:0000313" key="11">
    <source>
        <dbReference type="EMBL" id="KAG6013264.1"/>
    </source>
</evidence>
<dbReference type="SUPFAM" id="SSF53901">
    <property type="entry name" value="Thiolase-like"/>
    <property type="match status" value="1"/>
</dbReference>
<dbReference type="SUPFAM" id="SSF52151">
    <property type="entry name" value="FabD/lysophospholipase-like"/>
    <property type="match status" value="1"/>
</dbReference>
<proteinExistence type="predicted"/>
<dbReference type="PROSITE" id="PS52004">
    <property type="entry name" value="KS3_2"/>
    <property type="match status" value="1"/>
</dbReference>
<keyword evidence="3" id="KW-0808">Transferase</keyword>
<evidence type="ECO:0000256" key="4">
    <source>
        <dbReference type="ARBA" id="ARBA00023002"/>
    </source>
</evidence>
<evidence type="ECO:0000256" key="7">
    <source>
        <dbReference type="SAM" id="MobiDB-lite"/>
    </source>
</evidence>
<dbReference type="PROSITE" id="PS00012">
    <property type="entry name" value="PHOSPHOPANTETHEINE"/>
    <property type="match status" value="1"/>
</dbReference>
<dbReference type="SUPFAM" id="SSF47336">
    <property type="entry name" value="ACP-like"/>
    <property type="match status" value="1"/>
</dbReference>
<evidence type="ECO:0000256" key="5">
    <source>
        <dbReference type="ARBA" id="ARBA00023268"/>
    </source>
</evidence>
<comment type="caution">
    <text evidence="11">The sequence shown here is derived from an EMBL/GenBank/DDBJ whole genome shotgun (WGS) entry which is preliminary data.</text>
</comment>
<dbReference type="PANTHER" id="PTHR43775:SF29">
    <property type="entry name" value="ASPERFURANONE POLYKETIDE SYNTHASE AFOG-RELATED"/>
    <property type="match status" value="1"/>
</dbReference>
<dbReference type="PROSITE" id="PS50075">
    <property type="entry name" value="CARRIER"/>
    <property type="match status" value="1"/>
</dbReference>
<dbReference type="InterPro" id="IPR016039">
    <property type="entry name" value="Thiolase-like"/>
</dbReference>
<name>A0A9P7SZ51_9HYPO</name>
<keyword evidence="2" id="KW-0597">Phosphoprotein</keyword>
<dbReference type="SMART" id="SM00823">
    <property type="entry name" value="PKS_PP"/>
    <property type="match status" value="1"/>
</dbReference>
<dbReference type="SMART" id="SM00825">
    <property type="entry name" value="PKS_KS"/>
    <property type="match status" value="1"/>
</dbReference>
<feature type="domain" description="PKS/mFAS DH" evidence="10">
    <location>
        <begin position="936"/>
        <end position="1232"/>
    </location>
</feature>
<feature type="domain" description="Carrier" evidence="8">
    <location>
        <begin position="2320"/>
        <end position="2394"/>
    </location>
</feature>
<evidence type="ECO:0000259" key="8">
    <source>
        <dbReference type="PROSITE" id="PS50075"/>
    </source>
</evidence>
<dbReference type="InterPro" id="IPR009081">
    <property type="entry name" value="PP-bd_ACP"/>
</dbReference>
<dbReference type="OrthoDB" id="329835at2759"/>
<dbReference type="GO" id="GO:0031177">
    <property type="term" value="F:phosphopantetheine binding"/>
    <property type="evidence" value="ECO:0007669"/>
    <property type="project" value="InterPro"/>
</dbReference>
<dbReference type="CDD" id="cd05195">
    <property type="entry name" value="enoyl_red"/>
    <property type="match status" value="1"/>
</dbReference>
<dbReference type="GO" id="GO:0006633">
    <property type="term" value="P:fatty acid biosynthetic process"/>
    <property type="evidence" value="ECO:0007669"/>
    <property type="project" value="TreeGrafter"/>
</dbReference>
<feature type="active site" description="Proton donor; for dehydratase activity" evidence="6">
    <location>
        <position position="1150"/>
    </location>
</feature>
<dbReference type="SMART" id="SM00826">
    <property type="entry name" value="PKS_DH"/>
    <property type="match status" value="1"/>
</dbReference>
<dbReference type="InterPro" id="IPR032821">
    <property type="entry name" value="PKS_assoc"/>
</dbReference>
<evidence type="ECO:0000256" key="2">
    <source>
        <dbReference type="ARBA" id="ARBA00022553"/>
    </source>
</evidence>
<evidence type="ECO:0000259" key="9">
    <source>
        <dbReference type="PROSITE" id="PS52004"/>
    </source>
</evidence>
<accession>A0A9P7SZ51</accession>
<dbReference type="InterPro" id="IPR042104">
    <property type="entry name" value="PKS_dehydratase_sf"/>
</dbReference>
<keyword evidence="1" id="KW-0596">Phosphopantetheine</keyword>
<dbReference type="PROSITE" id="PS52019">
    <property type="entry name" value="PKS_MFAS_DH"/>
    <property type="match status" value="1"/>
</dbReference>
<dbReference type="InterPro" id="IPR001227">
    <property type="entry name" value="Ac_transferase_dom_sf"/>
</dbReference>
<dbReference type="InterPro" id="IPR057326">
    <property type="entry name" value="KR_dom"/>
</dbReference>
<dbReference type="GO" id="GO:0016491">
    <property type="term" value="F:oxidoreductase activity"/>
    <property type="evidence" value="ECO:0007669"/>
    <property type="project" value="UniProtKB-KW"/>
</dbReference>
<gene>
    <name evidence="11" type="ORF">E4U43_007406</name>
</gene>
<dbReference type="InterPro" id="IPR020841">
    <property type="entry name" value="PKS_Beta-ketoAc_synthase_dom"/>
</dbReference>
<dbReference type="InterPro" id="IPR049551">
    <property type="entry name" value="PKS_DH_C"/>
</dbReference>
<dbReference type="SUPFAM" id="SSF55048">
    <property type="entry name" value="Probable ACP-binding domain of malonyl-CoA ACP transacylase"/>
    <property type="match status" value="1"/>
</dbReference>
<feature type="region of interest" description="C-terminal hotdog fold" evidence="6">
    <location>
        <begin position="1085"/>
        <end position="1232"/>
    </location>
</feature>
<dbReference type="SMART" id="SM00827">
    <property type="entry name" value="PKS_AT"/>
    <property type="match status" value="1"/>
</dbReference>
<dbReference type="Pfam" id="PF21089">
    <property type="entry name" value="PKS_DH_N"/>
    <property type="match status" value="1"/>
</dbReference>
<dbReference type="Gene3D" id="3.40.47.10">
    <property type="match status" value="1"/>
</dbReference>
<dbReference type="SMART" id="SM00822">
    <property type="entry name" value="PKS_KR"/>
    <property type="match status" value="1"/>
</dbReference>
<dbReference type="Pfam" id="PF02801">
    <property type="entry name" value="Ketoacyl-synt_C"/>
    <property type="match status" value="1"/>
</dbReference>
<feature type="compositionally biased region" description="Basic and acidic residues" evidence="7">
    <location>
        <begin position="1397"/>
        <end position="1411"/>
    </location>
</feature>
<dbReference type="InterPro" id="IPR050091">
    <property type="entry name" value="PKS_NRPS_Biosynth_Enz"/>
</dbReference>
<evidence type="ECO:0000256" key="6">
    <source>
        <dbReference type="PROSITE-ProRule" id="PRU01363"/>
    </source>
</evidence>
<keyword evidence="4" id="KW-0560">Oxidoreductase</keyword>
<dbReference type="PANTHER" id="PTHR43775">
    <property type="entry name" value="FATTY ACID SYNTHASE"/>
    <property type="match status" value="1"/>
</dbReference>
<dbReference type="Pfam" id="PF00698">
    <property type="entry name" value="Acyl_transf_1"/>
    <property type="match status" value="1"/>
</dbReference>
<dbReference type="Pfam" id="PF23297">
    <property type="entry name" value="ACP_SdgA_C"/>
    <property type="match status" value="1"/>
</dbReference>
<evidence type="ECO:0000256" key="3">
    <source>
        <dbReference type="ARBA" id="ARBA00022679"/>
    </source>
</evidence>
<dbReference type="InterPro" id="IPR036291">
    <property type="entry name" value="NAD(P)-bd_dom_sf"/>
</dbReference>
<evidence type="ECO:0000313" key="12">
    <source>
        <dbReference type="Proteomes" id="UP000748025"/>
    </source>
</evidence>
<dbReference type="InterPro" id="IPR013968">
    <property type="entry name" value="PKS_KR"/>
</dbReference>
<dbReference type="Pfam" id="PF00109">
    <property type="entry name" value="ketoacyl-synt"/>
    <property type="match status" value="1"/>
</dbReference>
<dbReference type="GO" id="GO:0030639">
    <property type="term" value="P:polyketide biosynthetic process"/>
    <property type="evidence" value="ECO:0007669"/>
    <property type="project" value="UniProtKB-ARBA"/>
</dbReference>
<feature type="region of interest" description="N-terminal hotdog fold" evidence="6">
    <location>
        <begin position="936"/>
        <end position="1064"/>
    </location>
</feature>
<dbReference type="Pfam" id="PF16197">
    <property type="entry name" value="KAsynt_C_assoc"/>
    <property type="match status" value="1"/>
</dbReference>
<dbReference type="Proteomes" id="UP000748025">
    <property type="component" value="Unassembled WGS sequence"/>
</dbReference>
<dbReference type="InterPro" id="IPR011032">
    <property type="entry name" value="GroES-like_sf"/>
</dbReference>
<dbReference type="Pfam" id="PF23114">
    <property type="entry name" value="NAD-bd_HRPKS_sdrA"/>
    <property type="match status" value="1"/>
</dbReference>
<dbReference type="Gene3D" id="3.10.129.110">
    <property type="entry name" value="Polyketide synthase dehydratase"/>
    <property type="match status" value="1"/>
</dbReference>
<feature type="active site" description="Proton acceptor; for dehydratase activity" evidence="6">
    <location>
        <position position="968"/>
    </location>
</feature>
<dbReference type="Pfam" id="PF14765">
    <property type="entry name" value="PS-DH"/>
    <property type="match status" value="1"/>
</dbReference>
<sequence>MEDIAVIGLGLRFPGNATSPEKLWEVLQQGESQWSEIPKERINIEGYYHPSGDRLGSIPFRGAHLLKEDVSAFDAPFFSVTSDDAQAIDPQQRMLLEVSYEALENAGLRKEDISGTDTCVYVGSFVKDYEQICLRDPDWAPQYAATGNGVAIMANRISYFFDLHGPSMTIDTGCSGSLVSVHMGAQSLRNRESSIAIAAGAGMILTPSTMMPMTALNFLSPDGKCFTFDSRANGYGRGEGIGVIIMKRLSDAIRDNDTIRAVIRGSSVNQDGRTAGITLPSKEAQVANIRSVYANAGLDFGQTAYVECHGTGTQAGDWRELKAISETLAADRPFQSPVVVGSVKPNIGHLEGAAGVAGMIKGVLVLEHGKIPPNINFEHGNPTIDFNDWKVKVPQSLMDWPIPGLRRVSVNCFGFGGTNAHVILDEAAGYLSSRGLLAHHSSTPSTPCNEDPDKQMEVSPTNDYQLFCYSATEKDGVTRIMSSHSAYIKTRQEACPMDLLRDYSYTLGCRRSVLEWKGFVLARSVSELTVKLETPGSINVVHSLRKGQPRIAFIFSGQGSQWAQMGLALMVFDVFRQSLEEASAYIMQVLQSPFNLLREMFRHESESAISYPHLSQPATTAIQVALVDLFHSLGIDPQYVVGHSSGEIAAAYAGGAISRSGAWEIAYFRGMAAFSIPFRAPKLKGAMMAVEMSLTEMQSYLESGNLSAEVACVNSPQSVTISGRIEAITAVAEHLAKRNIFHRLLNVQTAYHSSHMRLVAHDYKLSLATIEAQDLLPGINMFSSVTGRMVQGRELDAQYWTDNMVSPVQYEAAIGEMMSLPVDKRPNIVLELSPRAVLRSPTSDIMSSILGEANKHPAYYSVMQPKANGISKLLSTIGELWVEGAPIDLKEVVARGRATMPKCLSDLPPYPWNHSKSYWHESHLSVASRKRENPRQDLIGALTADSIPLEPRWRGFLRVSENPWIQDHQVQKTIVYPAAGMISMALEGAKQIKQNLDDFIGYQITDMAIARAMLIPNTPHGLEVALNMKVHLGGTHEFSIYSKQLDGPWEQHASGCIQFINSTGSAIPSSRAHEAERKELTRVCNKPIKTRQLYELLDTIGMNYGPTFQNMFELYQGEGACLYKVCVPDTKSKMPAKFEYPHIIHPATLDSMFHSLFSIETSPMVPTFFESVFVSAAVTHDGPQIFSGYATANKIGLQDARARIVMSANDSTDLRIVIEGLHLTALNTSSASTDNSIGGFLPNFRNLCTEIEWKEDATFTSVSDPMQLLEMLAHKYPALTILQVGGSLKAAVELLELVAPAGQDTPRLSRFTLLDATQSGVSSDLASTVRGSRIERFVECKSTISDVSSDYHLIIHHEEGPSRMRSDTLEELLKVGGVLIQHKSTEVKSKPGMNGHNEVDGGSGKHNDDIGNHSAATESTLYKRAAIVKAAPKIVILMPEAPQEDIVAFVQSMRDHVTAEGERYSVAALSSGEILQHAFLLSESVIISLLDVFSPSQEERSSMLHWDEKHFNLFKTVQRSAKGLIWITRGAHMEPKNLHSSAVIGLARVLMSEDPRRSVITFDLDIGSGLGDSQVTKNIMAVFSRAFCEKIRSESYVETEYAEKDGRIFVPRLKPIKLLNQIIEGCSPRVIQDRSFHANSSRSEHESETKLSLVKPGLSDESWQYTEFQLDEMKPDDIDIKFSETVLTLQDVETLTGHGVESAIGVDVKGTVKAVGTNVTTFAPGDEVVALVPAGGSIRSTIRVKSHLVQRHNSTTGAASFPCLITSAYYALVHMGRATRPNKTILIRGGASAHGLAAVQMAKLIGVNILASVVGDESGFQRQILESYGVPPTSIFDTESNEFVYDVFNASGGKGVDIIYDTTTSSNASMNNTKCVKRCGIIVQLTSETAYAAGHNMINMGNGSVTMVNFDIRQLLRDDEPFAAELFEAACQFLLDRQSTAAAASCPSTIARFGVDALGDALRQVQEMPFQGLCTVSGESDEDEIIVPVVCKETSKSLDDAIDPEGTYLLAGGLGGLGKSISELLVTHGAKHLAFISRSGASSASSQSFLQGLQERGVNAKAYCADICEEEALRAIINDKISSEMPPIRGVFQCAAVIRDGMFDNMTYQSWISAIRPKVAGSWNLVKVMSESSSSSSNSSDESPFFIFLASSAGIIGNRGQANYAAGNSFQDALAHHCRLQGKHAVSIDLGPVLEAGMLTSDEEVLDKLRSNGFYGIRHDDFLTVVKHAITMEMGKGMGMGPPQGISSPAQIILGVGTGGLLQQNKPADPYWSRTALYAYMNVVDMPPPDLSSSTADDARGMLNLKAALARASSTEAAAELVRNGLARMLAKAMTLLPEEIDVHRPPNAYGVDSLVAVGVRNWILGNCGVEMSVFEVLSNDTISQMASTIAERGGYGVAA</sequence>
<dbReference type="GO" id="GO:0004312">
    <property type="term" value="F:fatty acid synthase activity"/>
    <property type="evidence" value="ECO:0007669"/>
    <property type="project" value="TreeGrafter"/>
</dbReference>
<protein>
    <submittedName>
        <fullName evidence="11">Type I Iterative PKS</fullName>
    </submittedName>
</protein>
<dbReference type="Pfam" id="PF08659">
    <property type="entry name" value="KR"/>
    <property type="match status" value="1"/>
</dbReference>
<keyword evidence="5" id="KW-0511">Multifunctional enzyme</keyword>
<dbReference type="InterPro" id="IPR006162">
    <property type="entry name" value="Ppantetheine_attach_site"/>
</dbReference>
<dbReference type="InterPro" id="IPR016035">
    <property type="entry name" value="Acyl_Trfase/lysoPLipase"/>
</dbReference>
<dbReference type="InterPro" id="IPR020806">
    <property type="entry name" value="PKS_PP-bd"/>
</dbReference>
<dbReference type="Gene3D" id="3.40.50.720">
    <property type="entry name" value="NAD(P)-binding Rossmann-like Domain"/>
    <property type="match status" value="3"/>
</dbReference>
<dbReference type="CDD" id="cd00833">
    <property type="entry name" value="PKS"/>
    <property type="match status" value="1"/>
</dbReference>
<keyword evidence="12" id="KW-1185">Reference proteome</keyword>
<evidence type="ECO:0000259" key="10">
    <source>
        <dbReference type="PROSITE" id="PS52019"/>
    </source>
</evidence>
<feature type="domain" description="Ketosynthase family 3 (KS3)" evidence="9">
    <location>
        <begin position="1"/>
        <end position="426"/>
    </location>
</feature>
<dbReference type="SUPFAM" id="SSF51735">
    <property type="entry name" value="NAD(P)-binding Rossmann-fold domains"/>
    <property type="match status" value="2"/>
</dbReference>
<dbReference type="InterPro" id="IPR056501">
    <property type="entry name" value="NAD-bd_HRPKS_sdrA"/>
</dbReference>
<dbReference type="InterPro" id="IPR049900">
    <property type="entry name" value="PKS_mFAS_DH"/>
</dbReference>
<organism evidence="11 12">
    <name type="scientific">Claviceps pusilla</name>
    <dbReference type="NCBI Taxonomy" id="123648"/>
    <lineage>
        <taxon>Eukaryota</taxon>
        <taxon>Fungi</taxon>
        <taxon>Dikarya</taxon>
        <taxon>Ascomycota</taxon>
        <taxon>Pezizomycotina</taxon>
        <taxon>Sordariomycetes</taxon>
        <taxon>Hypocreomycetidae</taxon>
        <taxon>Hypocreales</taxon>
        <taxon>Clavicipitaceae</taxon>
        <taxon>Claviceps</taxon>
    </lineage>
</organism>
<dbReference type="SUPFAM" id="SSF50129">
    <property type="entry name" value="GroES-like"/>
    <property type="match status" value="1"/>
</dbReference>
<dbReference type="InterPro" id="IPR014031">
    <property type="entry name" value="Ketoacyl_synth_C"/>
</dbReference>
<dbReference type="EMBL" id="SRPW01000620">
    <property type="protein sequence ID" value="KAG6013264.1"/>
    <property type="molecule type" value="Genomic_DNA"/>
</dbReference>
<dbReference type="InterPro" id="IPR049552">
    <property type="entry name" value="PKS_DH_N"/>
</dbReference>
<dbReference type="Gene3D" id="3.30.70.3290">
    <property type="match status" value="1"/>
</dbReference>
<dbReference type="Gene3D" id="1.10.1200.10">
    <property type="entry name" value="ACP-like"/>
    <property type="match status" value="1"/>
</dbReference>
<dbReference type="InterPro" id="IPR036736">
    <property type="entry name" value="ACP-like_sf"/>
</dbReference>
<dbReference type="Gene3D" id="3.90.180.10">
    <property type="entry name" value="Medium-chain alcohol dehydrogenases, catalytic domain"/>
    <property type="match status" value="1"/>
</dbReference>
<feature type="region of interest" description="Disordered" evidence="7">
    <location>
        <begin position="1388"/>
        <end position="1413"/>
    </location>
</feature>
<dbReference type="InterPro" id="IPR016036">
    <property type="entry name" value="Malonyl_transacylase_ACP-bd"/>
</dbReference>
<dbReference type="InterPro" id="IPR020843">
    <property type="entry name" value="ER"/>
</dbReference>
<reference evidence="11" key="1">
    <citation type="journal article" date="2020" name="bioRxiv">
        <title>Whole genome comparisons of ergot fungi reveals the divergence and evolution of species within the genus Claviceps are the result of varying mechanisms driving genome evolution and host range expansion.</title>
        <authorList>
            <person name="Wyka S.A."/>
            <person name="Mondo S.J."/>
            <person name="Liu M."/>
            <person name="Dettman J."/>
            <person name="Nalam V."/>
            <person name="Broders K.D."/>
        </authorList>
    </citation>
    <scope>NUCLEOTIDE SEQUENCE</scope>
    <source>
        <strain evidence="11">CCC 602</strain>
    </source>
</reference>
<dbReference type="InterPro" id="IPR014030">
    <property type="entry name" value="Ketoacyl_synth_N"/>
</dbReference>
<evidence type="ECO:0000256" key="1">
    <source>
        <dbReference type="ARBA" id="ARBA00022450"/>
    </source>
</evidence>
<dbReference type="InterPro" id="IPR020807">
    <property type="entry name" value="PKS_DH"/>
</dbReference>
<dbReference type="InterPro" id="IPR014043">
    <property type="entry name" value="Acyl_transferase_dom"/>
</dbReference>
<dbReference type="SMART" id="SM00829">
    <property type="entry name" value="PKS_ER"/>
    <property type="match status" value="1"/>
</dbReference>
<dbReference type="Gene3D" id="3.40.366.10">
    <property type="entry name" value="Malonyl-Coenzyme A Acyl Carrier Protein, domain 2"/>
    <property type="match status" value="1"/>
</dbReference>